<keyword evidence="4" id="KW-0472">Membrane</keyword>
<evidence type="ECO:0000256" key="4">
    <source>
        <dbReference type="SAM" id="Phobius"/>
    </source>
</evidence>
<dbReference type="PANTHER" id="PTHR10340:SF57">
    <property type="entry name" value="METALLOPHOS DOMAIN-CONTAINING PROTEIN"/>
    <property type="match status" value="1"/>
</dbReference>
<dbReference type="GO" id="GO:0008081">
    <property type="term" value="F:phosphoric diester hydrolase activity"/>
    <property type="evidence" value="ECO:0000318"/>
    <property type="project" value="GO_Central"/>
</dbReference>
<dbReference type="GO" id="GO:0005615">
    <property type="term" value="C:extracellular space"/>
    <property type="evidence" value="ECO:0000318"/>
    <property type="project" value="GO_Central"/>
</dbReference>
<comment type="similarity">
    <text evidence="1">Belongs to the acid sphingomyelinase family.</text>
</comment>
<name>A7RNK9_NEMVE</name>
<evidence type="ECO:0000256" key="3">
    <source>
        <dbReference type="ARBA" id="ARBA00023180"/>
    </source>
</evidence>
<keyword evidence="3" id="KW-0325">Glycoprotein</keyword>
<keyword evidence="4" id="KW-1133">Transmembrane helix</keyword>
<dbReference type="InterPro" id="IPR029052">
    <property type="entry name" value="Metallo-depent_PP-like"/>
</dbReference>
<dbReference type="GO" id="GO:0046872">
    <property type="term" value="F:metal ion binding"/>
    <property type="evidence" value="ECO:0007669"/>
    <property type="project" value="UniProtKB-KW"/>
</dbReference>
<dbReference type="InParanoid" id="A7RNK9"/>
<dbReference type="OMA" id="WYTTSED"/>
<dbReference type="OrthoDB" id="348678at2759"/>
<keyword evidence="7" id="KW-1185">Reference proteome</keyword>
<dbReference type="AlphaFoldDB" id="A7RNK9"/>
<evidence type="ECO:0000313" key="6">
    <source>
        <dbReference type="EMBL" id="EDO46874.1"/>
    </source>
</evidence>
<dbReference type="EMBL" id="DS469523">
    <property type="protein sequence ID" value="EDO46874.1"/>
    <property type="molecule type" value="Genomic_DNA"/>
</dbReference>
<dbReference type="CDD" id="cd00842">
    <property type="entry name" value="MPP_ASMase"/>
    <property type="match status" value="1"/>
</dbReference>
<dbReference type="Pfam" id="PF00149">
    <property type="entry name" value="Metallophos"/>
    <property type="match status" value="1"/>
</dbReference>
<organism evidence="6 7">
    <name type="scientific">Nematostella vectensis</name>
    <name type="common">Starlet sea anemone</name>
    <dbReference type="NCBI Taxonomy" id="45351"/>
    <lineage>
        <taxon>Eukaryota</taxon>
        <taxon>Metazoa</taxon>
        <taxon>Cnidaria</taxon>
        <taxon>Anthozoa</taxon>
        <taxon>Hexacorallia</taxon>
        <taxon>Actiniaria</taxon>
        <taxon>Edwardsiidae</taxon>
        <taxon>Nematostella</taxon>
    </lineage>
</organism>
<feature type="transmembrane region" description="Helical" evidence="4">
    <location>
        <begin position="72"/>
        <end position="96"/>
    </location>
</feature>
<proteinExistence type="inferred from homology"/>
<dbReference type="Gene3D" id="3.60.21.10">
    <property type="match status" value="1"/>
</dbReference>
<evidence type="ECO:0000259" key="5">
    <source>
        <dbReference type="Pfam" id="PF00149"/>
    </source>
</evidence>
<keyword evidence="4" id="KW-0812">Transmembrane</keyword>
<dbReference type="KEGG" id="nve:5519082"/>
<reference evidence="6 7" key="1">
    <citation type="journal article" date="2007" name="Science">
        <title>Sea anemone genome reveals ancestral eumetazoan gene repertoire and genomic organization.</title>
        <authorList>
            <person name="Putnam N.H."/>
            <person name="Srivastava M."/>
            <person name="Hellsten U."/>
            <person name="Dirks B."/>
            <person name="Chapman J."/>
            <person name="Salamov A."/>
            <person name="Terry A."/>
            <person name="Shapiro H."/>
            <person name="Lindquist E."/>
            <person name="Kapitonov V.V."/>
            <person name="Jurka J."/>
            <person name="Genikhovich G."/>
            <person name="Grigoriev I.V."/>
            <person name="Lucas S.M."/>
            <person name="Steele R.E."/>
            <person name="Finnerty J.R."/>
            <person name="Technau U."/>
            <person name="Martindale M.Q."/>
            <person name="Rokhsar D.S."/>
        </authorList>
    </citation>
    <scope>NUCLEOTIDE SEQUENCE [LARGE SCALE GENOMIC DNA]</scope>
    <source>
        <strain evidence="7">CH2 X CH6</strain>
    </source>
</reference>
<dbReference type="eggNOG" id="KOG3770">
    <property type="taxonomic scope" value="Eukaryota"/>
</dbReference>
<dbReference type="PhylomeDB" id="A7RNK9"/>
<evidence type="ECO:0000313" key="7">
    <source>
        <dbReference type="Proteomes" id="UP000001593"/>
    </source>
</evidence>
<gene>
    <name evidence="6" type="ORF">NEMVEDRAFT_v1g239611</name>
</gene>
<dbReference type="HOGENOM" id="CLU_486899_0_0_1"/>
<feature type="domain" description="Calcineurin-like phosphoesterase" evidence="5">
    <location>
        <begin position="121"/>
        <end position="408"/>
    </location>
</feature>
<dbReference type="SUPFAM" id="SSF56300">
    <property type="entry name" value="Metallo-dependent phosphatases"/>
    <property type="match status" value="1"/>
</dbReference>
<dbReference type="InterPro" id="IPR004843">
    <property type="entry name" value="Calcineurin-like_PHP"/>
</dbReference>
<evidence type="ECO:0000256" key="1">
    <source>
        <dbReference type="ARBA" id="ARBA00008234"/>
    </source>
</evidence>
<dbReference type="STRING" id="45351.A7RNK9"/>
<evidence type="ECO:0000256" key="2">
    <source>
        <dbReference type="ARBA" id="ARBA00022801"/>
    </source>
</evidence>
<dbReference type="PANTHER" id="PTHR10340">
    <property type="entry name" value="SPHINGOMYELIN PHOSPHODIESTERASE"/>
    <property type="match status" value="1"/>
</dbReference>
<accession>A7RNK9</accession>
<sequence length="560" mass="64134">MSESDESPLLAEGSIVQFHTKSRVKSQKKWNSAKVTFSKGVRGDHTSRDELENSAPDFFGNSYSAKVKTSNYFSYFGFASLTIIITILIVLLLLTYELKLNCSQHANKGIRAEKRYHTDAIKFLVASDLHYDTFYDESVSEENTLCRKLGNYTSAKFNATLGRVGCDSPMSLMTSWLKHMKSTHEKNPADFLLITGDFNAHRTDESYFPHGSGRQRLLSSIKSITLEIHNAFPDLPVFPLFGNNDFQPHNTLPSNEQDQFYSQALDLFLPMILCDKCSPDRNRPTTQQELRETFVNGGYYKVDIAGGRMVLLALNSMYWYVDAHSDSESDSTYIQTKAAQQFNWLEGQLEQAKQQGKKVIITSHVPPGIDSYSNNPLWLDDASRRFTELVAGRYHEVVAAQLYGHVHRDDIRLQAIQGDEESVNRSFALLTPSVSPIFANNPSYRQFYLHPDQLVLLDYDQYFMDIVMATQFQSAQWQLDYRFSERYPSTSEQIDATRLNELNQNLLNQTSKEAWVRYAFGRAVNYQTSSYSRFNLYCCMRFVEKAEYEACTTKYYVPGG</sequence>
<keyword evidence="2" id="KW-0378">Hydrolase</keyword>
<protein>
    <recommendedName>
        <fullName evidence="5">Calcineurin-like phosphoesterase domain-containing protein</fullName>
    </recommendedName>
</protein>
<dbReference type="InterPro" id="IPR041805">
    <property type="entry name" value="ASMase/PPN1_MPP"/>
</dbReference>
<dbReference type="Proteomes" id="UP000001593">
    <property type="component" value="Unassembled WGS sequence"/>
</dbReference>